<feature type="transmembrane region" description="Helical" evidence="1">
    <location>
        <begin position="32"/>
        <end position="53"/>
    </location>
</feature>
<dbReference type="AlphaFoldDB" id="A0A3M7RD67"/>
<keyword evidence="3" id="KW-1185">Reference proteome</keyword>
<organism evidence="2 3">
    <name type="scientific">Brachionus plicatilis</name>
    <name type="common">Marine rotifer</name>
    <name type="synonym">Brachionus muelleri</name>
    <dbReference type="NCBI Taxonomy" id="10195"/>
    <lineage>
        <taxon>Eukaryota</taxon>
        <taxon>Metazoa</taxon>
        <taxon>Spiralia</taxon>
        <taxon>Gnathifera</taxon>
        <taxon>Rotifera</taxon>
        <taxon>Eurotatoria</taxon>
        <taxon>Monogononta</taxon>
        <taxon>Pseudotrocha</taxon>
        <taxon>Ploima</taxon>
        <taxon>Brachionidae</taxon>
        <taxon>Brachionus</taxon>
    </lineage>
</organism>
<keyword evidence="1" id="KW-1133">Transmembrane helix</keyword>
<dbReference type="EMBL" id="REGN01003661">
    <property type="protein sequence ID" value="RNA21467.1"/>
    <property type="molecule type" value="Genomic_DNA"/>
</dbReference>
<keyword evidence="1" id="KW-0812">Transmembrane</keyword>
<gene>
    <name evidence="2" type="ORF">BpHYR1_000962</name>
</gene>
<keyword evidence="1" id="KW-0472">Membrane</keyword>
<dbReference type="Proteomes" id="UP000276133">
    <property type="component" value="Unassembled WGS sequence"/>
</dbReference>
<evidence type="ECO:0000313" key="3">
    <source>
        <dbReference type="Proteomes" id="UP000276133"/>
    </source>
</evidence>
<evidence type="ECO:0000313" key="2">
    <source>
        <dbReference type="EMBL" id="RNA21467.1"/>
    </source>
</evidence>
<sequence>MAKIIAIEFKLNNKKKLAISFKKSFIVLDCKANGFTIFLAWFKLVAMFSLLFFENNSLKCFFPSVQYLVRLNGSLIS</sequence>
<comment type="caution">
    <text evidence="2">The sequence shown here is derived from an EMBL/GenBank/DDBJ whole genome shotgun (WGS) entry which is preliminary data.</text>
</comment>
<proteinExistence type="predicted"/>
<protein>
    <submittedName>
        <fullName evidence="2">Uncharacterized protein</fullName>
    </submittedName>
</protein>
<name>A0A3M7RD67_BRAPC</name>
<reference evidence="2 3" key="1">
    <citation type="journal article" date="2018" name="Sci. Rep.">
        <title>Genomic signatures of local adaptation to the degree of environmental predictability in rotifers.</title>
        <authorList>
            <person name="Franch-Gras L."/>
            <person name="Hahn C."/>
            <person name="Garcia-Roger E.M."/>
            <person name="Carmona M.J."/>
            <person name="Serra M."/>
            <person name="Gomez A."/>
        </authorList>
    </citation>
    <scope>NUCLEOTIDE SEQUENCE [LARGE SCALE GENOMIC DNA]</scope>
    <source>
        <strain evidence="2">HYR1</strain>
    </source>
</reference>
<evidence type="ECO:0000256" key="1">
    <source>
        <dbReference type="SAM" id="Phobius"/>
    </source>
</evidence>
<accession>A0A3M7RD67</accession>